<name>A0ABQ7IGL2_9HELO</name>
<keyword evidence="2" id="KW-1185">Reference proteome</keyword>
<gene>
    <name evidence="1" type="ORF">EAE98_008150</name>
</gene>
<dbReference type="Proteomes" id="UP000783213">
    <property type="component" value="Unassembled WGS sequence"/>
</dbReference>
<comment type="caution">
    <text evidence="1">The sequence shown here is derived from an EMBL/GenBank/DDBJ whole genome shotgun (WGS) entry which is preliminary data.</text>
</comment>
<dbReference type="GeneID" id="62234923"/>
<reference evidence="1 2" key="1">
    <citation type="journal article" date="2020" name="Genome Biol. Evol.">
        <title>Comparative genomics of Sclerotiniaceae.</title>
        <authorList>
            <person name="Valero Jimenez C.A."/>
            <person name="Steentjes M."/>
            <person name="Scholten O.E."/>
            <person name="Van Kan J.A.L."/>
        </authorList>
    </citation>
    <scope>NUCLEOTIDE SEQUENCE [LARGE SCALE GENOMIC DNA]</scope>
    <source>
        <strain evidence="1 2">B1</strain>
    </source>
</reference>
<evidence type="ECO:0000313" key="1">
    <source>
        <dbReference type="EMBL" id="KAF7922624.1"/>
    </source>
</evidence>
<sequence>MWIIQEIAMASGVIFLYGDATSITYEQLAVAIRFLSNELKLARAASNYRRVACIRNTYQSGSLDLRRAMALAKGSVCKWPQDRVYALAGFSSDGSILVPITDYEKTLEEISCDFNDGFCSKGRLSRRYINSSYSNLLGPLTGYPHHAGNATSTVEKIKRIANVDFGHEIRSLHTRSYNGRWLNLMGTQLGTAQI</sequence>
<dbReference type="RefSeq" id="XP_038808067.1">
    <property type="nucleotide sequence ID" value="XM_038955773.1"/>
</dbReference>
<protein>
    <submittedName>
        <fullName evidence="1">Uncharacterized protein</fullName>
    </submittedName>
</protein>
<evidence type="ECO:0000313" key="2">
    <source>
        <dbReference type="Proteomes" id="UP000783213"/>
    </source>
</evidence>
<accession>A0ABQ7IGL2</accession>
<dbReference type="EMBL" id="RCSX01000020">
    <property type="protein sequence ID" value="KAF7922624.1"/>
    <property type="molecule type" value="Genomic_DNA"/>
</dbReference>
<organism evidence="1 2">
    <name type="scientific">Botrytis deweyae</name>
    <dbReference type="NCBI Taxonomy" id="2478750"/>
    <lineage>
        <taxon>Eukaryota</taxon>
        <taxon>Fungi</taxon>
        <taxon>Dikarya</taxon>
        <taxon>Ascomycota</taxon>
        <taxon>Pezizomycotina</taxon>
        <taxon>Leotiomycetes</taxon>
        <taxon>Helotiales</taxon>
        <taxon>Sclerotiniaceae</taxon>
        <taxon>Botrytis</taxon>
    </lineage>
</organism>
<proteinExistence type="predicted"/>